<gene>
    <name evidence="2" type="primary">CUNH11orf65</name>
</gene>
<dbReference type="InParanoid" id="A0A3Q0HHC3"/>
<organism evidence="1 2">
    <name type="scientific">Alligator sinensis</name>
    <name type="common">Chinese alligator</name>
    <dbReference type="NCBI Taxonomy" id="38654"/>
    <lineage>
        <taxon>Eukaryota</taxon>
        <taxon>Metazoa</taxon>
        <taxon>Chordata</taxon>
        <taxon>Craniata</taxon>
        <taxon>Vertebrata</taxon>
        <taxon>Euteleostomi</taxon>
        <taxon>Archelosauria</taxon>
        <taxon>Archosauria</taxon>
        <taxon>Crocodylia</taxon>
        <taxon>Alligatoridae</taxon>
        <taxon>Alligatorinae</taxon>
        <taxon>Alligator</taxon>
    </lineage>
</organism>
<dbReference type="KEGG" id="asn:102386114"/>
<evidence type="ECO:0000313" key="1">
    <source>
        <dbReference type="Proteomes" id="UP000189705"/>
    </source>
</evidence>
<dbReference type="AlphaFoldDB" id="A0A3Q0HHC3"/>
<proteinExistence type="predicted"/>
<dbReference type="RefSeq" id="XP_025069893.1">
    <property type="nucleotide sequence ID" value="XM_025214108.1"/>
</dbReference>
<protein>
    <submittedName>
        <fullName evidence="2">Uncharacterized protein C11orf65 homolog isoform X1</fullName>
    </submittedName>
</protein>
<keyword evidence="1" id="KW-1185">Reference proteome</keyword>
<reference evidence="2" key="1">
    <citation type="submission" date="2025-08" db="UniProtKB">
        <authorList>
            <consortium name="RefSeq"/>
        </authorList>
    </citation>
    <scope>IDENTIFICATION</scope>
</reference>
<dbReference type="GeneID" id="102386114"/>
<sequence>MDEEDNAIDLYNNANLEKQNEAARIIQRSWKRYIDTHIFQYYKGLISFKMVGEPRLLMKYIDPVEADFLDAAAGAYIRFRLGGETSPFYLLQQIPTSYPPNIYYKIFTHRPVVDMCANSPKDYSKLASKQSLTEKIHGKIWKDDGSGWYKRVENNGWRLLSAKAWKSMDPFTTEDNKKEIQFHFSKLKRKQDVETRRKRKKIEWLKKMYSSGSLWVKTGDPTITTLIQRAADGIIDATEKERGQDVMEWEVDELLKWTNILDYGEYMRQWKEIATSNTSDNYRGLRNKDSTLAGLKPTSLDAATPSLSPLFWEALLKQKHGGTEAWRGNRHHTLLTF</sequence>
<dbReference type="Proteomes" id="UP000189705">
    <property type="component" value="Unplaced"/>
</dbReference>
<dbReference type="PANTHER" id="PTHR33504">
    <property type="entry name" value="NADH DEHYDROGENASE (UBIQUINONE) 1 BETA SUBCOMPLEX, 4"/>
    <property type="match status" value="1"/>
</dbReference>
<accession>A0A3Q0HHC3</accession>
<evidence type="ECO:0000313" key="2">
    <source>
        <dbReference type="RefSeq" id="XP_025069893.1"/>
    </source>
</evidence>
<name>A0A3Q0HHC3_ALLSI</name>
<dbReference type="PANTHER" id="PTHR33504:SF2">
    <property type="entry name" value="PROTEIN MFI"/>
    <property type="match status" value="1"/>
</dbReference>
<dbReference type="CTD" id="103186530"/>